<evidence type="ECO:0000313" key="2">
    <source>
        <dbReference type="Proteomes" id="UP000189670"/>
    </source>
</evidence>
<dbReference type="Gene3D" id="3.40.50.300">
    <property type="entry name" value="P-loop containing nucleotide triphosphate hydrolases"/>
    <property type="match status" value="1"/>
</dbReference>
<dbReference type="InterPro" id="IPR027417">
    <property type="entry name" value="P-loop_NTPase"/>
</dbReference>
<reference evidence="2" key="1">
    <citation type="submission" date="2012-11" db="EMBL/GenBank/DDBJ databases">
        <authorList>
            <person name="Lucero-Rivera Y.E."/>
            <person name="Tovar-Ramirez D."/>
        </authorList>
    </citation>
    <scope>NUCLEOTIDE SEQUENCE [LARGE SCALE GENOMIC DNA]</scope>
    <source>
        <strain evidence="2">Araruama</strain>
    </source>
</reference>
<dbReference type="AlphaFoldDB" id="A0A1V1NTE9"/>
<organism evidence="1 2">
    <name type="scientific">Candidatus Magnetoglobus multicellularis str. Araruama</name>
    <dbReference type="NCBI Taxonomy" id="890399"/>
    <lineage>
        <taxon>Bacteria</taxon>
        <taxon>Pseudomonadati</taxon>
        <taxon>Thermodesulfobacteriota</taxon>
        <taxon>Desulfobacteria</taxon>
        <taxon>Desulfobacterales</taxon>
        <taxon>Desulfobacteraceae</taxon>
        <taxon>Candidatus Magnetoglobus</taxon>
    </lineage>
</organism>
<accession>A0A1V1NTE9</accession>
<dbReference type="EMBL" id="ATBP01002472">
    <property type="protein sequence ID" value="ETR65823.1"/>
    <property type="molecule type" value="Genomic_DNA"/>
</dbReference>
<gene>
    <name evidence="1" type="ORF">OMM_13665</name>
</gene>
<name>A0A1V1NTE9_9BACT</name>
<protein>
    <recommendedName>
        <fullName evidence="3">ATPase domain-containing protein</fullName>
    </recommendedName>
</protein>
<evidence type="ECO:0008006" key="3">
    <source>
        <dbReference type="Google" id="ProtNLM"/>
    </source>
</evidence>
<sequence length="308" mass="35977">MGKTSILKFLEVDLPENLLPIFLDSKDLQFSSSVIFLKNFFEKVKEEALKRTGVDLEIPDETSLKSNPSRVFDGFFARFKKKLPEHTPFLMINEFQDLLRTIARTGSDINQDTLVLDLLHNSLDQRQLFAIFTGYVRFETLGRIVKHLIFGSISPMRISFLSKGNVGNVLREGLKKWVKVPEETINSVFELTGGYPWLVQLYGSKLVDLLNDEHRTVATPEDIRIITDTDIINTSSYFEFWWSTDQLGMNEERFIERLLSNYADYESVSIKEFFNDIRYQENSHFRRHFKIFVRARCWSLHRPGLLNT</sequence>
<dbReference type="SUPFAM" id="SSF52540">
    <property type="entry name" value="P-loop containing nucleoside triphosphate hydrolases"/>
    <property type="match status" value="1"/>
</dbReference>
<comment type="caution">
    <text evidence="1">The sequence shown here is derived from an EMBL/GenBank/DDBJ whole genome shotgun (WGS) entry which is preliminary data.</text>
</comment>
<dbReference type="Proteomes" id="UP000189670">
    <property type="component" value="Unassembled WGS sequence"/>
</dbReference>
<evidence type="ECO:0000313" key="1">
    <source>
        <dbReference type="EMBL" id="ETR65823.1"/>
    </source>
</evidence>
<proteinExistence type="predicted"/>
<feature type="non-terminal residue" evidence="1">
    <location>
        <position position="308"/>
    </location>
</feature>